<dbReference type="Proteomes" id="UP000184128">
    <property type="component" value="Unassembled WGS sequence"/>
</dbReference>
<feature type="transmembrane region" description="Helical" evidence="5">
    <location>
        <begin position="26"/>
        <end position="43"/>
    </location>
</feature>
<gene>
    <name evidence="6" type="ORF">SAMN02745249_00516</name>
</gene>
<dbReference type="OrthoDB" id="1809613at2"/>
<feature type="transmembrane region" description="Helical" evidence="5">
    <location>
        <begin position="122"/>
        <end position="146"/>
    </location>
</feature>
<organism evidence="6 7">
    <name type="scientific">Atopostipes suicloacalis DSM 15692</name>
    <dbReference type="NCBI Taxonomy" id="1121025"/>
    <lineage>
        <taxon>Bacteria</taxon>
        <taxon>Bacillati</taxon>
        <taxon>Bacillota</taxon>
        <taxon>Bacilli</taxon>
        <taxon>Lactobacillales</taxon>
        <taxon>Carnobacteriaceae</taxon>
        <taxon>Atopostipes</taxon>
    </lineage>
</organism>
<dbReference type="InterPro" id="IPR003825">
    <property type="entry name" value="Colicin-V_CvpA"/>
</dbReference>
<dbReference type="Pfam" id="PF02674">
    <property type="entry name" value="Colicin_V"/>
    <property type="match status" value="1"/>
</dbReference>
<dbReference type="EMBL" id="FQUF01000006">
    <property type="protein sequence ID" value="SHE48054.1"/>
    <property type="molecule type" value="Genomic_DNA"/>
</dbReference>
<dbReference type="STRING" id="1121025.SAMN02745249_00516"/>
<evidence type="ECO:0000313" key="6">
    <source>
        <dbReference type="EMBL" id="SHE48054.1"/>
    </source>
</evidence>
<evidence type="ECO:0000256" key="1">
    <source>
        <dbReference type="ARBA" id="ARBA00004141"/>
    </source>
</evidence>
<evidence type="ECO:0000256" key="2">
    <source>
        <dbReference type="ARBA" id="ARBA00022692"/>
    </source>
</evidence>
<keyword evidence="3 5" id="KW-1133">Transmembrane helix</keyword>
<dbReference type="PANTHER" id="PTHR37306:SF1">
    <property type="entry name" value="COLICIN V PRODUCTION PROTEIN"/>
    <property type="match status" value="1"/>
</dbReference>
<name>A0A1M4TUI2_9LACT</name>
<keyword evidence="4 5" id="KW-0472">Membrane</keyword>
<evidence type="ECO:0000256" key="3">
    <source>
        <dbReference type="ARBA" id="ARBA00022989"/>
    </source>
</evidence>
<dbReference type="RefSeq" id="WP_073295887.1">
    <property type="nucleotide sequence ID" value="NZ_FQUF01000006.1"/>
</dbReference>
<evidence type="ECO:0000313" key="7">
    <source>
        <dbReference type="Proteomes" id="UP000184128"/>
    </source>
</evidence>
<dbReference type="AlphaFoldDB" id="A0A1M4TUI2"/>
<feature type="transmembrane region" description="Helical" evidence="5">
    <location>
        <begin position="82"/>
        <end position="102"/>
    </location>
</feature>
<keyword evidence="7" id="KW-1185">Reference proteome</keyword>
<reference evidence="6 7" key="1">
    <citation type="submission" date="2016-11" db="EMBL/GenBank/DDBJ databases">
        <authorList>
            <person name="Jaros S."/>
            <person name="Januszkiewicz K."/>
            <person name="Wedrychowicz H."/>
        </authorList>
    </citation>
    <scope>NUCLEOTIDE SEQUENCE [LARGE SCALE GENOMIC DNA]</scope>
    <source>
        <strain evidence="6 7">DSM 15692</strain>
    </source>
</reference>
<sequence length="210" mass="24399">MMTLLILFILFIGAYSGYKNGVILQLLKTIGYVIALIFAFDYYRPLSEYLFLLVPYPTPFLPEGNPYYFYDERFILTLSMSYYYLISFLLIFFIGWLVVRFLAKLISYTVNQFEAPEPFSGIGGSVLGAVVNYVGIFYILFFLSLIPYDVVQEQIADSFVARTMLTSTPKLTNSNYQRFIVETYEEVEEERSPLTIEPFLKEENEEGNEE</sequence>
<protein>
    <submittedName>
        <fullName evidence="6">Uncharacterized membrane protein, required for colicin V production</fullName>
    </submittedName>
</protein>
<dbReference type="GO" id="GO:0009403">
    <property type="term" value="P:toxin biosynthetic process"/>
    <property type="evidence" value="ECO:0007669"/>
    <property type="project" value="InterPro"/>
</dbReference>
<evidence type="ECO:0000256" key="5">
    <source>
        <dbReference type="SAM" id="Phobius"/>
    </source>
</evidence>
<dbReference type="GO" id="GO:0016020">
    <property type="term" value="C:membrane"/>
    <property type="evidence" value="ECO:0007669"/>
    <property type="project" value="UniProtKB-SubCell"/>
</dbReference>
<proteinExistence type="predicted"/>
<keyword evidence="2 5" id="KW-0812">Transmembrane</keyword>
<evidence type="ECO:0000256" key="4">
    <source>
        <dbReference type="ARBA" id="ARBA00023136"/>
    </source>
</evidence>
<dbReference type="PANTHER" id="PTHR37306">
    <property type="entry name" value="COLICIN V PRODUCTION PROTEIN"/>
    <property type="match status" value="1"/>
</dbReference>
<accession>A0A1M4TUI2</accession>
<comment type="subcellular location">
    <subcellularLocation>
        <location evidence="1">Membrane</location>
        <topology evidence="1">Multi-pass membrane protein</topology>
    </subcellularLocation>
</comment>